<proteinExistence type="inferred from homology"/>
<keyword evidence="5" id="KW-1185">Reference proteome</keyword>
<dbReference type="AlphaFoldDB" id="A0A914GWF6"/>
<dbReference type="Pfam" id="PF04005">
    <property type="entry name" value="Hus1"/>
    <property type="match status" value="1"/>
</dbReference>
<dbReference type="GO" id="GO:0000723">
    <property type="term" value="P:telomere maintenance"/>
    <property type="evidence" value="ECO:0007669"/>
    <property type="project" value="TreeGrafter"/>
</dbReference>
<evidence type="ECO:0000256" key="3">
    <source>
        <dbReference type="ARBA" id="ARBA00023242"/>
    </source>
</evidence>
<sequence length="277" mass="30828">MRFVAVIGDGKAVDIFFKVVVVVSKLCRKRCVVRITPNEFSLVNVYNVREGMHVDFRIHKDHLFNSWSFDGLSPDNNAIFFELSTDDFVNSLHSRASQIKLKMTKKDGVPHLRVELSANSLVNEIPIVLVVARQWPDFNPPNMGLSQLAVALPPVKTLTRIISGVKDIGGRHLIFRANNKGEFNIIAHADQAKVAVYAQGLHNQSISGAENLSQTVQQPEHFYGVTLDIRNFHAFLGALQSLVSRLTMKIFDGHGAVFIAQEPECNLTLCLAGINQE</sequence>
<reference evidence="6" key="1">
    <citation type="submission" date="2022-11" db="UniProtKB">
        <authorList>
            <consortium name="WormBaseParasite"/>
        </authorList>
    </citation>
    <scope>IDENTIFICATION</scope>
</reference>
<dbReference type="GO" id="GO:0044778">
    <property type="term" value="P:meiotic DNA integrity checkpoint signaling"/>
    <property type="evidence" value="ECO:0007669"/>
    <property type="project" value="TreeGrafter"/>
</dbReference>
<accession>A0A914GWF6</accession>
<protein>
    <recommendedName>
        <fullName evidence="4">Checkpoint protein</fullName>
    </recommendedName>
</protein>
<keyword evidence="3" id="KW-0539">Nucleus</keyword>
<evidence type="ECO:0000313" key="6">
    <source>
        <dbReference type="WBParaSite" id="Gr19_v10_g11964.t1"/>
    </source>
</evidence>
<dbReference type="GO" id="GO:0030896">
    <property type="term" value="C:checkpoint clamp complex"/>
    <property type="evidence" value="ECO:0007669"/>
    <property type="project" value="InterPro"/>
</dbReference>
<dbReference type="GO" id="GO:0035861">
    <property type="term" value="C:site of double-strand break"/>
    <property type="evidence" value="ECO:0007669"/>
    <property type="project" value="TreeGrafter"/>
</dbReference>
<name>A0A914GWF6_GLORO</name>
<evidence type="ECO:0000256" key="2">
    <source>
        <dbReference type="ARBA" id="ARBA00005563"/>
    </source>
</evidence>
<evidence type="ECO:0000256" key="1">
    <source>
        <dbReference type="ARBA" id="ARBA00004123"/>
    </source>
</evidence>
<organism evidence="5 6">
    <name type="scientific">Globodera rostochiensis</name>
    <name type="common">Golden nematode worm</name>
    <name type="synonym">Heterodera rostochiensis</name>
    <dbReference type="NCBI Taxonomy" id="31243"/>
    <lineage>
        <taxon>Eukaryota</taxon>
        <taxon>Metazoa</taxon>
        <taxon>Ecdysozoa</taxon>
        <taxon>Nematoda</taxon>
        <taxon>Chromadorea</taxon>
        <taxon>Rhabditida</taxon>
        <taxon>Tylenchina</taxon>
        <taxon>Tylenchomorpha</taxon>
        <taxon>Tylenchoidea</taxon>
        <taxon>Heteroderidae</taxon>
        <taxon>Heteroderinae</taxon>
        <taxon>Globodera</taxon>
    </lineage>
</organism>
<dbReference type="GO" id="GO:0000724">
    <property type="term" value="P:double-strand break repair via homologous recombination"/>
    <property type="evidence" value="ECO:0007669"/>
    <property type="project" value="TreeGrafter"/>
</dbReference>
<dbReference type="WBParaSite" id="Gr19_v10_g11964.t1">
    <property type="protein sequence ID" value="Gr19_v10_g11964.t1"/>
    <property type="gene ID" value="Gr19_v10_g11964"/>
</dbReference>
<comment type="subcellular location">
    <subcellularLocation>
        <location evidence="1">Nucleus</location>
    </subcellularLocation>
</comment>
<dbReference type="GO" id="GO:0006289">
    <property type="term" value="P:nucleotide-excision repair"/>
    <property type="evidence" value="ECO:0007669"/>
    <property type="project" value="TreeGrafter"/>
</dbReference>
<evidence type="ECO:0000256" key="4">
    <source>
        <dbReference type="PIRNR" id="PIRNR011312"/>
    </source>
</evidence>
<dbReference type="Proteomes" id="UP000887572">
    <property type="component" value="Unplaced"/>
</dbReference>
<dbReference type="PANTHER" id="PTHR12900">
    <property type="entry name" value="MITOTIC AND DNA DAMAGE CHECKPOINT PROTEIN HUS1"/>
    <property type="match status" value="1"/>
</dbReference>
<dbReference type="PIRSF" id="PIRSF011312">
    <property type="entry name" value="Cell_cycle_HUS1"/>
    <property type="match status" value="1"/>
</dbReference>
<comment type="similarity">
    <text evidence="2 4">Belongs to the HUS1 family.</text>
</comment>
<dbReference type="PANTHER" id="PTHR12900:SF0">
    <property type="entry name" value="CHECKPOINT PROTEIN"/>
    <property type="match status" value="1"/>
</dbReference>
<dbReference type="GO" id="GO:0031573">
    <property type="term" value="P:mitotic intra-S DNA damage checkpoint signaling"/>
    <property type="evidence" value="ECO:0007669"/>
    <property type="project" value="TreeGrafter"/>
</dbReference>
<dbReference type="Gene3D" id="3.70.10.10">
    <property type="match status" value="1"/>
</dbReference>
<evidence type="ECO:0000313" key="5">
    <source>
        <dbReference type="Proteomes" id="UP000887572"/>
    </source>
</evidence>
<dbReference type="InterPro" id="IPR007150">
    <property type="entry name" value="HUS1/Mec3"/>
</dbReference>
<dbReference type="GO" id="GO:0005730">
    <property type="term" value="C:nucleolus"/>
    <property type="evidence" value="ECO:0007669"/>
    <property type="project" value="InterPro"/>
</dbReference>
<dbReference type="InterPro" id="IPR016580">
    <property type="entry name" value="HUS1"/>
</dbReference>
<dbReference type="GO" id="GO:0033314">
    <property type="term" value="P:mitotic DNA replication checkpoint signaling"/>
    <property type="evidence" value="ECO:0007669"/>
    <property type="project" value="TreeGrafter"/>
</dbReference>